<evidence type="ECO:0000313" key="11">
    <source>
        <dbReference type="Proteomes" id="UP000228888"/>
    </source>
</evidence>
<accession>A0A2H9N1W1</accession>
<sequence length="90" mass="10157">MAKDEPIKSKALFNKVVITNKGYRLGDVDNIIFVVQTGELIKLVLTNQSAYAINLDLEKENGKSVIPYNTIINVGDYIIVDEQKLKEKIF</sequence>
<name>A0A2G9LJZ5_HUBC1</name>
<evidence type="ECO:0000313" key="8">
    <source>
        <dbReference type="EMBL" id="PJB04049.1"/>
    </source>
</evidence>
<protein>
    <recommendedName>
        <fullName evidence="1">PRC-barrel domain-containing protein</fullName>
    </recommendedName>
</protein>
<dbReference type="Proteomes" id="UP000231449">
    <property type="component" value="Unassembled WGS sequence"/>
</dbReference>
<dbReference type="InterPro" id="IPR011033">
    <property type="entry name" value="PRC_barrel-like_sf"/>
</dbReference>
<dbReference type="EMBL" id="PFFF01000015">
    <property type="protein sequence ID" value="PIV89859.1"/>
    <property type="molecule type" value="Genomic_DNA"/>
</dbReference>
<proteinExistence type="predicted"/>
<dbReference type="Pfam" id="PF05239">
    <property type="entry name" value="PRC"/>
    <property type="match status" value="1"/>
</dbReference>
<accession>A0A2H9M3B2</accession>
<evidence type="ECO:0000259" key="1">
    <source>
        <dbReference type="Pfam" id="PF05239"/>
    </source>
</evidence>
<dbReference type="Proteomes" id="UP000228989">
    <property type="component" value="Unassembled WGS sequence"/>
</dbReference>
<dbReference type="EMBL" id="PFIH01000064">
    <property type="protein sequence ID" value="PIX27894.1"/>
    <property type="molecule type" value="Genomic_DNA"/>
</dbReference>
<evidence type="ECO:0000313" key="7">
    <source>
        <dbReference type="EMBL" id="PIY99927.1"/>
    </source>
</evidence>
<dbReference type="EMBL" id="PCUF01000002">
    <property type="protein sequence ID" value="PIN66772.1"/>
    <property type="molecule type" value="Genomic_DNA"/>
</dbReference>
<reference evidence="2 12" key="2">
    <citation type="submission" date="2017-09" db="EMBL/GenBank/DDBJ databases">
        <title>Depth-based differentiation of microbial function through sediment-hosted aquifers and enrichment of novel symbionts in the deep terrestrial subsurface.</title>
        <authorList>
            <person name="Probst A.J."/>
            <person name="Ladd B."/>
            <person name="Jarett J.K."/>
            <person name="Geller-Mcgrath D.E."/>
            <person name="Sieber C.M."/>
            <person name="Emerson J.B."/>
            <person name="Anantharaman K."/>
            <person name="Thomas B.C."/>
            <person name="Malmstrom R."/>
            <person name="Stieglmeier M."/>
            <person name="Klingl A."/>
            <person name="Woyke T."/>
            <person name="Ryan C.M."/>
            <person name="Banfield J.F."/>
        </authorList>
    </citation>
    <scope>NUCLEOTIDE SEQUENCE [LARGE SCALE GENOMIC DNA]</scope>
    <source>
        <strain evidence="4">CG02_land_8_20_14_3_00_31_209</strain>
        <strain evidence="3">CG03_land_8_20_14_0_80_31_114</strain>
        <strain evidence="5">CG17_big_fil_post_rev_8_21_14_2_50_31_73</strain>
        <strain evidence="2">CG18_big_fil_WC_8_21_14_2_50_31_19</strain>
        <strain evidence="7">CG_4_10_14_0_8_um_filter_31_133</strain>
        <strain evidence="6">CG_4_8_14_3_um_filter</strain>
        <strain evidence="9">CG_4_9_14_0_8_um_filter_31_21</strain>
        <strain evidence="8">CG_4_9_14_3_um_filter_31_125</strain>
    </source>
</reference>
<dbReference type="Proteomes" id="UP000230713">
    <property type="component" value="Unassembled WGS sequence"/>
</dbReference>
<evidence type="ECO:0000313" key="6">
    <source>
        <dbReference type="EMBL" id="PIX27894.1"/>
    </source>
</evidence>
<accession>A0A2H9P8W4</accession>
<dbReference type="EMBL" id="PFSX01000028">
    <property type="protein sequence ID" value="PJC01476.1"/>
    <property type="molecule type" value="Genomic_DNA"/>
</dbReference>
<comment type="caution">
    <text evidence="2">The sequence shown here is derived from an EMBL/GenBank/DDBJ whole genome shotgun (WGS) entry which is preliminary data.</text>
</comment>
<dbReference type="Proteomes" id="UP000229789">
    <property type="component" value="Unassembled WGS sequence"/>
</dbReference>
<accession>A0A2H9RDV2</accession>
<dbReference type="SUPFAM" id="SSF50346">
    <property type="entry name" value="PRC-barrel domain"/>
    <property type="match status" value="1"/>
</dbReference>
<accession>A0A2H9QS82</accession>
<accession>A0A2H9MN33</accession>
<dbReference type="EMBL" id="PEUT01000025">
    <property type="protein sequence ID" value="PIV13790.1"/>
    <property type="molecule type" value="Genomic_DNA"/>
</dbReference>
<dbReference type="AlphaFoldDB" id="A0A2G9LJZ5"/>
<evidence type="ECO:0000313" key="12">
    <source>
        <dbReference type="Proteomes" id="UP000229789"/>
    </source>
</evidence>
<dbReference type="Gene3D" id="2.30.30.240">
    <property type="entry name" value="PRC-barrel domain"/>
    <property type="match status" value="1"/>
</dbReference>
<organism evidence="2 12">
    <name type="scientific">Huberarchaeum crystalense</name>
    <dbReference type="NCBI Taxonomy" id="2014257"/>
    <lineage>
        <taxon>Archaea</taxon>
        <taxon>Candidatus Huberarchaeota</taxon>
        <taxon>Candidatus Huberarchaeia</taxon>
        <taxon>Candidatus Huberarchaeales</taxon>
        <taxon>Candidatus Huberarchaeaceae</taxon>
        <taxon>Candidatus Huberarchaeum</taxon>
    </lineage>
</organism>
<dbReference type="EMBL" id="PFMG01000022">
    <property type="protein sequence ID" value="PIY99927.1"/>
    <property type="molecule type" value="Genomic_DNA"/>
</dbReference>
<gene>
    <name evidence="9" type="ORF">CO072_01015</name>
    <name evidence="8" type="ORF">CO124_01260</name>
    <name evidence="4" type="ORF">COS22_01945</name>
    <name evidence="3" type="ORF">COS45_00930</name>
    <name evidence="5" type="ORF">COW47_00585</name>
    <name evidence="2" type="ORF">COW69_00550</name>
    <name evidence="7" type="ORF">COY63_00985</name>
    <name evidence="6" type="ORF">COZ66_02605</name>
</gene>
<evidence type="ECO:0000313" key="10">
    <source>
        <dbReference type="Proteomes" id="UP000228874"/>
    </source>
</evidence>
<reference evidence="10 11" key="1">
    <citation type="submission" date="2017-09" db="EMBL/GenBank/DDBJ databases">
        <title>Depth-based differentiation of microbial function through sediment-hosted aquifers and enrichment of novel symbionts in the deep terrestrial subsurface.</title>
        <authorList>
            <person name="Probst A.J."/>
            <person name="Ladd B."/>
            <person name="Jarett J.K."/>
            <person name="Geller-Mcgrath D.E."/>
            <person name="Sieber C.M.K."/>
            <person name="Emerson J.B."/>
            <person name="Anantharaman K."/>
            <person name="Thomas B.C."/>
            <person name="Malmstrom R."/>
            <person name="Stieglmeier M."/>
            <person name="Klingl A."/>
            <person name="Woyke T."/>
            <person name="Ryan C.M."/>
            <person name="Banfield J.F."/>
        </authorList>
    </citation>
    <scope>NUCLEOTIDE SEQUENCE [LARGE SCALE GENOMIC DNA]</scope>
</reference>
<dbReference type="Proteomes" id="UP000228888">
    <property type="component" value="Unassembled WGS sequence"/>
</dbReference>
<accession>A0A2H9M703</accession>
<dbReference type="Proteomes" id="UP000231232">
    <property type="component" value="Unassembled WGS sequence"/>
</dbReference>
<dbReference type="Proteomes" id="UP000228874">
    <property type="component" value="Unassembled WGS sequence"/>
</dbReference>
<evidence type="ECO:0000313" key="5">
    <source>
        <dbReference type="EMBL" id="PIV89859.1"/>
    </source>
</evidence>
<accession>A0A2G9LJZ5</accession>
<evidence type="ECO:0000313" key="9">
    <source>
        <dbReference type="EMBL" id="PJC01476.1"/>
    </source>
</evidence>
<dbReference type="EMBL" id="PFUW01000020">
    <property type="protein sequence ID" value="PJB04049.1"/>
    <property type="molecule type" value="Genomic_DNA"/>
</dbReference>
<evidence type="ECO:0000313" key="3">
    <source>
        <dbReference type="EMBL" id="PIV13790.1"/>
    </source>
</evidence>
<dbReference type="EMBL" id="PETW01000031">
    <property type="protein sequence ID" value="PIV46364.1"/>
    <property type="molecule type" value="Genomic_DNA"/>
</dbReference>
<dbReference type="PANTHER" id="PTHR38137:SF2">
    <property type="entry name" value="PRC-BARREL DOMAIN-CONTAINING PROTEIN"/>
    <property type="match status" value="1"/>
</dbReference>
<dbReference type="Proteomes" id="UP000230477">
    <property type="component" value="Unassembled WGS sequence"/>
</dbReference>
<dbReference type="PANTHER" id="PTHR38137">
    <property type="entry name" value="PRC-BARREL DOMAIN PROTEIN"/>
    <property type="match status" value="1"/>
</dbReference>
<evidence type="ECO:0000313" key="4">
    <source>
        <dbReference type="EMBL" id="PIV46364.1"/>
    </source>
</evidence>
<feature type="domain" description="PRC-barrel" evidence="1">
    <location>
        <begin position="12"/>
        <end position="83"/>
    </location>
</feature>
<evidence type="ECO:0000313" key="2">
    <source>
        <dbReference type="EMBL" id="PIN66772.1"/>
    </source>
</evidence>
<dbReference type="InterPro" id="IPR027275">
    <property type="entry name" value="PRC-brl_dom"/>
</dbReference>